<keyword evidence="9" id="KW-0808">Transferase</keyword>
<evidence type="ECO:0000256" key="5">
    <source>
        <dbReference type="ARBA" id="ARBA00022989"/>
    </source>
</evidence>
<dbReference type="EMBL" id="JBJUVG010000016">
    <property type="protein sequence ID" value="MFM9414423.1"/>
    <property type="molecule type" value="Genomic_DNA"/>
</dbReference>
<feature type="transmembrane region" description="Helical" evidence="7">
    <location>
        <begin position="140"/>
        <end position="159"/>
    </location>
</feature>
<evidence type="ECO:0000256" key="7">
    <source>
        <dbReference type="SAM" id="Phobius"/>
    </source>
</evidence>
<evidence type="ECO:0000313" key="9">
    <source>
        <dbReference type="EMBL" id="MFM9414423.1"/>
    </source>
</evidence>
<evidence type="ECO:0000256" key="2">
    <source>
        <dbReference type="ARBA" id="ARBA00007400"/>
    </source>
</evidence>
<keyword evidence="5 7" id="KW-1133">Transmembrane helix</keyword>
<feature type="transmembrane region" description="Helical" evidence="7">
    <location>
        <begin position="112"/>
        <end position="133"/>
    </location>
</feature>
<evidence type="ECO:0000256" key="6">
    <source>
        <dbReference type="ARBA" id="ARBA00023136"/>
    </source>
</evidence>
<proteinExistence type="inferred from homology"/>
<keyword evidence="9" id="KW-0012">Acyltransferase</keyword>
<keyword evidence="4 7" id="KW-0812">Transmembrane</keyword>
<evidence type="ECO:0000313" key="10">
    <source>
        <dbReference type="Proteomes" id="UP001631949"/>
    </source>
</evidence>
<comment type="subcellular location">
    <subcellularLocation>
        <location evidence="1">Cell membrane</location>
        <topology evidence="1">Multi-pass membrane protein</topology>
    </subcellularLocation>
</comment>
<dbReference type="GO" id="GO:0016746">
    <property type="term" value="F:acyltransferase activity"/>
    <property type="evidence" value="ECO:0007669"/>
    <property type="project" value="UniProtKB-KW"/>
</dbReference>
<feature type="transmembrane region" description="Helical" evidence="7">
    <location>
        <begin position="205"/>
        <end position="226"/>
    </location>
</feature>
<evidence type="ECO:0000256" key="4">
    <source>
        <dbReference type="ARBA" id="ARBA00022692"/>
    </source>
</evidence>
<keyword evidence="10" id="KW-1185">Reference proteome</keyword>
<protein>
    <submittedName>
        <fullName evidence="9">Acyltransferase</fullName>
    </submittedName>
</protein>
<feature type="domain" description="Acyltransferase 3" evidence="8">
    <location>
        <begin position="6"/>
        <end position="327"/>
    </location>
</feature>
<organism evidence="9 10">
    <name type="scientific">Peptococcus simiae</name>
    <dbReference type="NCBI Taxonomy" id="1643805"/>
    <lineage>
        <taxon>Bacteria</taxon>
        <taxon>Bacillati</taxon>
        <taxon>Bacillota</taxon>
        <taxon>Clostridia</taxon>
        <taxon>Eubacteriales</taxon>
        <taxon>Peptococcaceae</taxon>
        <taxon>Peptococcus</taxon>
    </lineage>
</organism>
<sequence>MSRQVNFELFRFLLMALVVLLHTTASYWPAEGFDQTFFLPLAIINSFTRPTVNLFYMLSGYFVLAGDLDLSKVLKKAGHFYFLFLLWSFIYALQGGYLMGADLLQGMVEGNYHLWFLLGLTWAYLWSPLFSGVKKLGRKAFTYVLCFLCLFGPIKYTLLGGLDLLGDPHLSSSLSSLILYSYNNPALLFALGGFFRIWPRQVGGLLRFGLLIVYIFLSLANGWLVALYSASQGEYEDFFFSNFNVVVFIQAICLFLFFRDIDLTGLKETWQRLFIQLSKTCFGIYLLHPLILSELAPKLTDLPLFQGLTFLWGGAFLLSLSISLLVLRLPLLGKIIR</sequence>
<dbReference type="RefSeq" id="WP_408978037.1">
    <property type="nucleotide sequence ID" value="NZ_JBJUVG010000016.1"/>
</dbReference>
<keyword evidence="3" id="KW-1003">Cell membrane</keyword>
<name>A0ABW9H2J4_9FIRM</name>
<comment type="similarity">
    <text evidence="2">Belongs to the acyltransferase 3 family.</text>
</comment>
<feature type="transmembrane region" description="Helical" evidence="7">
    <location>
        <begin position="179"/>
        <end position="198"/>
    </location>
</feature>
<evidence type="ECO:0000256" key="1">
    <source>
        <dbReference type="ARBA" id="ARBA00004651"/>
    </source>
</evidence>
<dbReference type="PANTHER" id="PTHR40074">
    <property type="entry name" value="O-ACETYLTRANSFERASE WECH"/>
    <property type="match status" value="1"/>
</dbReference>
<feature type="transmembrane region" description="Helical" evidence="7">
    <location>
        <begin position="238"/>
        <end position="258"/>
    </location>
</feature>
<reference evidence="9 10" key="1">
    <citation type="journal article" date="2016" name="Int. J. Syst. Evol. Microbiol.">
        <title>Peptococcus simiae sp. nov., isolated from rhesus macaque faeces and emended description of the genus Peptococcus.</title>
        <authorList>
            <person name="Shkoporov A.N."/>
            <person name="Efimov B.A."/>
            <person name="Kondova I."/>
            <person name="Ouwerling B."/>
            <person name="Chaplin A.V."/>
            <person name="Shcherbakova V.A."/>
            <person name="Langermans J.A.M."/>
        </authorList>
    </citation>
    <scope>NUCLEOTIDE SEQUENCE [LARGE SCALE GENOMIC DNA]</scope>
    <source>
        <strain evidence="9 10">M108</strain>
    </source>
</reference>
<dbReference type="Proteomes" id="UP001631949">
    <property type="component" value="Unassembled WGS sequence"/>
</dbReference>
<feature type="transmembrane region" description="Helical" evidence="7">
    <location>
        <begin position="304"/>
        <end position="327"/>
    </location>
</feature>
<gene>
    <name evidence="9" type="ORF">ACKQTC_08595</name>
</gene>
<evidence type="ECO:0000256" key="3">
    <source>
        <dbReference type="ARBA" id="ARBA00022475"/>
    </source>
</evidence>
<dbReference type="Pfam" id="PF01757">
    <property type="entry name" value="Acyl_transf_3"/>
    <property type="match status" value="1"/>
</dbReference>
<accession>A0ABW9H2J4</accession>
<comment type="caution">
    <text evidence="9">The sequence shown here is derived from an EMBL/GenBank/DDBJ whole genome shotgun (WGS) entry which is preliminary data.</text>
</comment>
<feature type="transmembrane region" description="Helical" evidence="7">
    <location>
        <begin position="80"/>
        <end position="100"/>
    </location>
</feature>
<feature type="transmembrane region" description="Helical" evidence="7">
    <location>
        <begin position="50"/>
        <end position="68"/>
    </location>
</feature>
<keyword evidence="6 7" id="KW-0472">Membrane</keyword>
<evidence type="ECO:0000259" key="8">
    <source>
        <dbReference type="Pfam" id="PF01757"/>
    </source>
</evidence>
<dbReference type="InterPro" id="IPR002656">
    <property type="entry name" value="Acyl_transf_3_dom"/>
</dbReference>
<dbReference type="PANTHER" id="PTHR40074:SF2">
    <property type="entry name" value="O-ACETYLTRANSFERASE WECH"/>
    <property type="match status" value="1"/>
</dbReference>
<feature type="transmembrane region" description="Helical" evidence="7">
    <location>
        <begin position="270"/>
        <end position="292"/>
    </location>
</feature>
<feature type="transmembrane region" description="Helical" evidence="7">
    <location>
        <begin position="12"/>
        <end position="30"/>
    </location>
</feature>